<feature type="domain" description="Histidine kinase" evidence="15">
    <location>
        <begin position="562"/>
        <end position="649"/>
    </location>
</feature>
<sequence>MKKILTFFLLLTTFFVCSQEQKDSISFYLKNAKKVKGVTKLSYLKRAVILSDDLKKDSLLKQTSMSYGKQSYFSKDTLGLTFSKNKLLKHYELKKDSLSLAKAYHFAALNHKIKNNLDSAFYYYHKSKNVSIALKDSAEIGRRLLSMAILQVKELDFLGCEITTVEGLKYVEPLKKYRTLSSLYQTLGNTLASLKRPEEARTYYYKAQNIVKYNKVKRKREKKYLNLLSNIGMTYKDQGDYEKAVSLFEEGLHTDSLEIKYPKNYQSFLGNLSSIYFLQGDTKKAIEGYKIVLKSRKKLKNCYSESFSHAFLAEAYIKNKNYILAEKHANIGLKLARKVRNNKIVLECLKLLSELSKGQKSKKHLQQYIKLNDSLFEKERRLKNQFAKIRYETEKKETENKVLKTENKSKQLEIVYHKQQQTIGKLAAAIGLLLFISSVLFYFYRKRKLLYQAQLERITAREDERQQIAKSLHDEVAGDLSLLHQKLKKSNLLEEAKKLNAVKENVRNLSHQLSSISFNKVSFKDQIINLISDYFEINFRISVTGLKEHNWQELNNAINRLLYLSVRETIQNCKKHAKASKVIITFAIHKNHVFLQIKDNGIGFDANINKKGIGLQNLQERIEELNGTLHIKSEVGTGTLTSIQIPLNAWTNKNTLS</sequence>
<keyword evidence="7" id="KW-0418">Kinase</keyword>
<dbReference type="InterPro" id="IPR019734">
    <property type="entry name" value="TPR_rpt"/>
</dbReference>
<proteinExistence type="predicted"/>
<keyword evidence="9" id="KW-0902">Two-component regulatory system</keyword>
<comment type="subcellular location">
    <subcellularLocation>
        <location evidence="2">Cell membrane</location>
        <topology evidence="2">Multi-pass membrane protein</topology>
    </subcellularLocation>
</comment>
<keyword evidence="12" id="KW-0175">Coiled coil</keyword>
<keyword evidence="17" id="KW-1185">Reference proteome</keyword>
<evidence type="ECO:0000256" key="13">
    <source>
        <dbReference type="SAM" id="Phobius"/>
    </source>
</evidence>
<dbReference type="InterPro" id="IPR050482">
    <property type="entry name" value="Sensor_HK_TwoCompSys"/>
</dbReference>
<dbReference type="SUPFAM" id="SSF48452">
    <property type="entry name" value="TPR-like"/>
    <property type="match status" value="1"/>
</dbReference>
<dbReference type="Pfam" id="PF02518">
    <property type="entry name" value="HATPase_c"/>
    <property type="match status" value="1"/>
</dbReference>
<accession>A0AAP1RDB4</accession>
<dbReference type="EC" id="2.7.13.3" evidence="3"/>
<dbReference type="PANTHER" id="PTHR24421">
    <property type="entry name" value="NITRATE/NITRITE SENSOR PROTEIN NARX-RELATED"/>
    <property type="match status" value="1"/>
</dbReference>
<evidence type="ECO:0000256" key="5">
    <source>
        <dbReference type="ARBA" id="ARBA00022679"/>
    </source>
</evidence>
<dbReference type="GO" id="GO:0005886">
    <property type="term" value="C:plasma membrane"/>
    <property type="evidence" value="ECO:0007669"/>
    <property type="project" value="UniProtKB-SubCell"/>
</dbReference>
<dbReference type="InterPro" id="IPR011990">
    <property type="entry name" value="TPR-like_helical_dom_sf"/>
</dbReference>
<keyword evidence="8 13" id="KW-1133">Transmembrane helix</keyword>
<dbReference type="PROSITE" id="PS50005">
    <property type="entry name" value="TPR"/>
    <property type="match status" value="1"/>
</dbReference>
<feature type="signal peptide" evidence="14">
    <location>
        <begin position="1"/>
        <end position="18"/>
    </location>
</feature>
<evidence type="ECO:0000256" key="10">
    <source>
        <dbReference type="ARBA" id="ARBA00023136"/>
    </source>
</evidence>
<dbReference type="CDD" id="cd16917">
    <property type="entry name" value="HATPase_UhpB-NarQ-NarX-like"/>
    <property type="match status" value="1"/>
</dbReference>
<keyword evidence="11" id="KW-0802">TPR repeat</keyword>
<evidence type="ECO:0000256" key="3">
    <source>
        <dbReference type="ARBA" id="ARBA00012438"/>
    </source>
</evidence>
<dbReference type="SMART" id="SM00387">
    <property type="entry name" value="HATPase_c"/>
    <property type="match status" value="1"/>
</dbReference>
<feature type="transmembrane region" description="Helical" evidence="13">
    <location>
        <begin position="426"/>
        <end position="444"/>
    </location>
</feature>
<evidence type="ECO:0000256" key="6">
    <source>
        <dbReference type="ARBA" id="ARBA00022692"/>
    </source>
</evidence>
<evidence type="ECO:0000256" key="11">
    <source>
        <dbReference type="PROSITE-ProRule" id="PRU00339"/>
    </source>
</evidence>
<evidence type="ECO:0000256" key="1">
    <source>
        <dbReference type="ARBA" id="ARBA00000085"/>
    </source>
</evidence>
<dbReference type="InterPro" id="IPR004358">
    <property type="entry name" value="Sig_transdc_His_kin-like_C"/>
</dbReference>
<dbReference type="AlphaFoldDB" id="A0AAP1RDB4"/>
<dbReference type="InterPro" id="IPR036890">
    <property type="entry name" value="HATPase_C_sf"/>
</dbReference>
<protein>
    <recommendedName>
        <fullName evidence="3">histidine kinase</fullName>
        <ecNumber evidence="3">2.7.13.3</ecNumber>
    </recommendedName>
</protein>
<dbReference type="GO" id="GO:0004673">
    <property type="term" value="F:protein histidine kinase activity"/>
    <property type="evidence" value="ECO:0007669"/>
    <property type="project" value="UniProtKB-EC"/>
</dbReference>
<gene>
    <name evidence="16" type="ORF">F7645_00015</name>
</gene>
<dbReference type="InterPro" id="IPR005467">
    <property type="entry name" value="His_kinase_dom"/>
</dbReference>
<dbReference type="PRINTS" id="PR00344">
    <property type="entry name" value="BCTRLSENSOR"/>
</dbReference>
<dbReference type="PANTHER" id="PTHR24421:SF37">
    <property type="entry name" value="SENSOR HISTIDINE KINASE NARS"/>
    <property type="match status" value="1"/>
</dbReference>
<keyword evidence="5" id="KW-0808">Transferase</keyword>
<dbReference type="SMART" id="SM00028">
    <property type="entry name" value="TPR"/>
    <property type="match status" value="4"/>
</dbReference>
<dbReference type="PROSITE" id="PS50109">
    <property type="entry name" value="HIS_KIN"/>
    <property type="match status" value="1"/>
</dbReference>
<reference evidence="16 17" key="1">
    <citation type="journal article" date="2020" name="Int. J. Syst. Evol. Microbiol.">
        <title>Tenacibaculum piscium sp. nov., isolated from skin ulcers of sea-farmed fish, and description of Tenacibaculum finnmarkense sp. nov. with subdivision into genomovars finnmarkense and ulcerans.</title>
        <authorList>
            <person name="Olsen A.B."/>
            <person name="Spilsberg B."/>
            <person name="Nilsen H.K."/>
            <person name="Lagesen K."/>
            <person name="Gulla S."/>
            <person name="Avendano-Herrera R."/>
            <person name="Irgang R."/>
            <person name="Duchaud E."/>
            <person name="Colquhoun D.J."/>
        </authorList>
    </citation>
    <scope>NUCLEOTIDE SEQUENCE [LARGE SCALE GENOMIC DNA]</scope>
    <source>
        <strain evidence="16 17">TNO037</strain>
    </source>
</reference>
<comment type="caution">
    <text evidence="16">The sequence shown here is derived from an EMBL/GenBank/DDBJ whole genome shotgun (WGS) entry which is preliminary data.</text>
</comment>
<keyword evidence="6 13" id="KW-0812">Transmembrane</keyword>
<dbReference type="GO" id="GO:0000160">
    <property type="term" value="P:phosphorelay signal transduction system"/>
    <property type="evidence" value="ECO:0007669"/>
    <property type="project" value="UniProtKB-KW"/>
</dbReference>
<evidence type="ECO:0000313" key="16">
    <source>
        <dbReference type="EMBL" id="MBE7693821.1"/>
    </source>
</evidence>
<feature type="coiled-coil region" evidence="12">
    <location>
        <begin position="388"/>
        <end position="415"/>
    </location>
</feature>
<evidence type="ECO:0000256" key="4">
    <source>
        <dbReference type="ARBA" id="ARBA00022475"/>
    </source>
</evidence>
<evidence type="ECO:0000313" key="17">
    <source>
        <dbReference type="Proteomes" id="UP000806077"/>
    </source>
</evidence>
<evidence type="ECO:0000256" key="12">
    <source>
        <dbReference type="SAM" id="Coils"/>
    </source>
</evidence>
<keyword evidence="10 13" id="KW-0472">Membrane</keyword>
<name>A0AAP1RDB4_9FLAO</name>
<dbReference type="Gene3D" id="1.25.40.10">
    <property type="entry name" value="Tetratricopeptide repeat domain"/>
    <property type="match status" value="2"/>
</dbReference>
<organism evidence="16 17">
    <name type="scientific">Tenacibaculum finnmarkense genomovar finnmarkense</name>
    <dbReference type="NCBI Taxonomy" id="1458503"/>
    <lineage>
        <taxon>Bacteria</taxon>
        <taxon>Pseudomonadati</taxon>
        <taxon>Bacteroidota</taxon>
        <taxon>Flavobacteriia</taxon>
        <taxon>Flavobacteriales</taxon>
        <taxon>Flavobacteriaceae</taxon>
        <taxon>Tenacibaculum</taxon>
        <taxon>Tenacibaculum finnmarkense</taxon>
    </lineage>
</organism>
<evidence type="ECO:0000256" key="2">
    <source>
        <dbReference type="ARBA" id="ARBA00004651"/>
    </source>
</evidence>
<feature type="repeat" description="TPR" evidence="11">
    <location>
        <begin position="225"/>
        <end position="258"/>
    </location>
</feature>
<evidence type="ECO:0000256" key="9">
    <source>
        <dbReference type="ARBA" id="ARBA00023012"/>
    </source>
</evidence>
<keyword evidence="14" id="KW-0732">Signal</keyword>
<dbReference type="Proteomes" id="UP000806077">
    <property type="component" value="Unassembled WGS sequence"/>
</dbReference>
<feature type="chain" id="PRO_5042854648" description="histidine kinase" evidence="14">
    <location>
        <begin position="19"/>
        <end position="657"/>
    </location>
</feature>
<dbReference type="EMBL" id="WXXV01000001">
    <property type="protein sequence ID" value="MBE7693821.1"/>
    <property type="molecule type" value="Genomic_DNA"/>
</dbReference>
<evidence type="ECO:0000259" key="15">
    <source>
        <dbReference type="PROSITE" id="PS50109"/>
    </source>
</evidence>
<keyword evidence="4" id="KW-1003">Cell membrane</keyword>
<dbReference type="SUPFAM" id="SSF55874">
    <property type="entry name" value="ATPase domain of HSP90 chaperone/DNA topoisomerase II/histidine kinase"/>
    <property type="match status" value="1"/>
</dbReference>
<dbReference type="Gene3D" id="3.30.565.10">
    <property type="entry name" value="Histidine kinase-like ATPase, C-terminal domain"/>
    <property type="match status" value="1"/>
</dbReference>
<evidence type="ECO:0000256" key="14">
    <source>
        <dbReference type="SAM" id="SignalP"/>
    </source>
</evidence>
<evidence type="ECO:0000256" key="8">
    <source>
        <dbReference type="ARBA" id="ARBA00022989"/>
    </source>
</evidence>
<dbReference type="RefSeq" id="WP_101954820.1">
    <property type="nucleotide sequence ID" value="NZ_JAJHTL010000018.1"/>
</dbReference>
<dbReference type="Pfam" id="PF13424">
    <property type="entry name" value="TPR_12"/>
    <property type="match status" value="1"/>
</dbReference>
<comment type="catalytic activity">
    <reaction evidence="1">
        <text>ATP + protein L-histidine = ADP + protein N-phospho-L-histidine.</text>
        <dbReference type="EC" id="2.7.13.3"/>
    </reaction>
</comment>
<evidence type="ECO:0000256" key="7">
    <source>
        <dbReference type="ARBA" id="ARBA00022777"/>
    </source>
</evidence>
<dbReference type="InterPro" id="IPR003594">
    <property type="entry name" value="HATPase_dom"/>
</dbReference>